<dbReference type="Proteomes" id="UP000248926">
    <property type="component" value="Unassembled WGS sequence"/>
</dbReference>
<sequence>MMPEWPTIVLVVKEPERAQQIRTQLNEAGLRNMVLTVRCVNELSRLLRTRESRETPHPVGFVIIESHLWRANFSRLNKVRKEGRAPFLPLMVLFDSTVALERFEQARPFLAGGLLAPFTAQGLIRALERLHRQWLATGESDSCTSWRSAVAGWCTADHAASG</sequence>
<protein>
    <recommendedName>
        <fullName evidence="3">Response regulatory domain-containing protein</fullName>
    </recommendedName>
</protein>
<name>A0A328P204_9GAMM</name>
<evidence type="ECO:0000313" key="1">
    <source>
        <dbReference type="EMBL" id="RAO76207.1"/>
    </source>
</evidence>
<evidence type="ECO:0000313" key="2">
    <source>
        <dbReference type="Proteomes" id="UP000248926"/>
    </source>
</evidence>
<accession>A0A328P204</accession>
<comment type="caution">
    <text evidence="1">The sequence shown here is derived from an EMBL/GenBank/DDBJ whole genome shotgun (WGS) entry which is preliminary data.</text>
</comment>
<proteinExistence type="predicted"/>
<dbReference type="RefSeq" id="WP_172461810.1">
    <property type="nucleotide sequence ID" value="NZ_NFZS01000002.1"/>
</dbReference>
<reference evidence="1 2" key="1">
    <citation type="journal article" date="2018" name="Genet. Mol. Biol.">
        <title>The genome sequence of Dyella jiangningensis FCAV SCS01 from a lignocellulose-decomposing microbial consortium metagenome reveals potential for biotechnological applications.</title>
        <authorList>
            <person name="Desiderato J.G."/>
            <person name="Alvarenga D.O."/>
            <person name="Constancio M.T.L."/>
            <person name="Alves L.M.C."/>
            <person name="Varani A.M."/>
        </authorList>
    </citation>
    <scope>NUCLEOTIDE SEQUENCE [LARGE SCALE GENOMIC DNA]</scope>
    <source>
        <strain evidence="1 2">FCAV SCS01</strain>
    </source>
</reference>
<keyword evidence="2" id="KW-1185">Reference proteome</keyword>
<gene>
    <name evidence="1" type="ORF">CA260_10950</name>
</gene>
<organism evidence="1 2">
    <name type="scientific">Dyella jiangningensis</name>
    <dbReference type="NCBI Taxonomy" id="1379159"/>
    <lineage>
        <taxon>Bacteria</taxon>
        <taxon>Pseudomonadati</taxon>
        <taxon>Pseudomonadota</taxon>
        <taxon>Gammaproteobacteria</taxon>
        <taxon>Lysobacterales</taxon>
        <taxon>Rhodanobacteraceae</taxon>
        <taxon>Dyella</taxon>
    </lineage>
</organism>
<dbReference type="AlphaFoldDB" id="A0A328P204"/>
<evidence type="ECO:0008006" key="3">
    <source>
        <dbReference type="Google" id="ProtNLM"/>
    </source>
</evidence>
<dbReference type="EMBL" id="NFZS01000002">
    <property type="protein sequence ID" value="RAO76207.1"/>
    <property type="molecule type" value="Genomic_DNA"/>
</dbReference>